<name>A0AAN9S3H1_PSOTE</name>
<evidence type="ECO:0000256" key="2">
    <source>
        <dbReference type="SAM" id="Phobius"/>
    </source>
</evidence>
<protein>
    <submittedName>
        <fullName evidence="3">Uncharacterized protein</fullName>
    </submittedName>
</protein>
<proteinExistence type="predicted"/>
<evidence type="ECO:0000256" key="1">
    <source>
        <dbReference type="SAM" id="MobiDB-lite"/>
    </source>
</evidence>
<dbReference type="AlphaFoldDB" id="A0AAN9S3H1"/>
<evidence type="ECO:0000313" key="3">
    <source>
        <dbReference type="EMBL" id="KAK7388583.1"/>
    </source>
</evidence>
<accession>A0AAN9S3H1</accession>
<keyword evidence="2" id="KW-1133">Transmembrane helix</keyword>
<feature type="transmembrane region" description="Helical" evidence="2">
    <location>
        <begin position="49"/>
        <end position="68"/>
    </location>
</feature>
<dbReference type="EMBL" id="JAYMYS010000006">
    <property type="protein sequence ID" value="KAK7388583.1"/>
    <property type="molecule type" value="Genomic_DNA"/>
</dbReference>
<gene>
    <name evidence="3" type="ORF">VNO78_23404</name>
</gene>
<sequence>MILPNTLITWKVLKHLQECEKNRVTRLQVANGDACYLFLSIDSSHLSSILNSYCFLILIVIVSSIPLYRPERVNNRDGHDPNPLSLTFQQKP</sequence>
<reference evidence="3 4" key="1">
    <citation type="submission" date="2024-01" db="EMBL/GenBank/DDBJ databases">
        <title>The genomes of 5 underutilized Papilionoideae crops provide insights into root nodulation and disease resistanc.</title>
        <authorList>
            <person name="Jiang F."/>
        </authorList>
    </citation>
    <scope>NUCLEOTIDE SEQUENCE [LARGE SCALE GENOMIC DNA]</scope>
    <source>
        <strain evidence="3">DUOXIRENSHENG_FW03</strain>
        <tissue evidence="3">Leaves</tissue>
    </source>
</reference>
<keyword evidence="2" id="KW-0812">Transmembrane</keyword>
<dbReference type="Proteomes" id="UP001386955">
    <property type="component" value="Unassembled WGS sequence"/>
</dbReference>
<evidence type="ECO:0000313" key="4">
    <source>
        <dbReference type="Proteomes" id="UP001386955"/>
    </source>
</evidence>
<organism evidence="3 4">
    <name type="scientific">Psophocarpus tetragonolobus</name>
    <name type="common">Winged bean</name>
    <name type="synonym">Dolichos tetragonolobus</name>
    <dbReference type="NCBI Taxonomy" id="3891"/>
    <lineage>
        <taxon>Eukaryota</taxon>
        <taxon>Viridiplantae</taxon>
        <taxon>Streptophyta</taxon>
        <taxon>Embryophyta</taxon>
        <taxon>Tracheophyta</taxon>
        <taxon>Spermatophyta</taxon>
        <taxon>Magnoliopsida</taxon>
        <taxon>eudicotyledons</taxon>
        <taxon>Gunneridae</taxon>
        <taxon>Pentapetalae</taxon>
        <taxon>rosids</taxon>
        <taxon>fabids</taxon>
        <taxon>Fabales</taxon>
        <taxon>Fabaceae</taxon>
        <taxon>Papilionoideae</taxon>
        <taxon>50 kb inversion clade</taxon>
        <taxon>NPAAA clade</taxon>
        <taxon>indigoferoid/millettioid clade</taxon>
        <taxon>Phaseoleae</taxon>
        <taxon>Psophocarpus</taxon>
    </lineage>
</organism>
<feature type="region of interest" description="Disordered" evidence="1">
    <location>
        <begin position="73"/>
        <end position="92"/>
    </location>
</feature>
<comment type="caution">
    <text evidence="3">The sequence shown here is derived from an EMBL/GenBank/DDBJ whole genome shotgun (WGS) entry which is preliminary data.</text>
</comment>
<keyword evidence="2" id="KW-0472">Membrane</keyword>
<keyword evidence="4" id="KW-1185">Reference proteome</keyword>